<evidence type="ECO:0000313" key="4">
    <source>
        <dbReference type="Proteomes" id="UP000032141"/>
    </source>
</evidence>
<reference evidence="3" key="2">
    <citation type="submission" date="2015-03" db="UniProtKB">
        <authorList>
            <consortium name="EnsemblPlants"/>
        </authorList>
    </citation>
    <scope>IDENTIFICATION</scope>
</reference>
<keyword evidence="4" id="KW-1185">Reference proteome</keyword>
<dbReference type="PANTHER" id="PTHR47150:SF5">
    <property type="entry name" value="OS07G0546750 PROTEIN"/>
    <property type="match status" value="1"/>
</dbReference>
<evidence type="ECO:0000313" key="3">
    <source>
        <dbReference type="EnsemblPlants" id="Bo4g191700.1"/>
    </source>
</evidence>
<evidence type="ECO:0000259" key="2">
    <source>
        <dbReference type="PROSITE" id="PS50090"/>
    </source>
</evidence>
<dbReference type="InterPro" id="IPR006912">
    <property type="entry name" value="Harbinger_derived_prot"/>
</dbReference>
<dbReference type="PROSITE" id="PS50090">
    <property type="entry name" value="MYB_LIKE"/>
    <property type="match status" value="1"/>
</dbReference>
<dbReference type="Proteomes" id="UP000032141">
    <property type="component" value="Chromosome C4"/>
</dbReference>
<dbReference type="AlphaFoldDB" id="A0A0D3C5V5"/>
<feature type="region of interest" description="Disordered" evidence="1">
    <location>
        <begin position="188"/>
        <end position="214"/>
    </location>
</feature>
<organism evidence="3 4">
    <name type="scientific">Brassica oleracea var. oleracea</name>
    <dbReference type="NCBI Taxonomy" id="109376"/>
    <lineage>
        <taxon>Eukaryota</taxon>
        <taxon>Viridiplantae</taxon>
        <taxon>Streptophyta</taxon>
        <taxon>Embryophyta</taxon>
        <taxon>Tracheophyta</taxon>
        <taxon>Spermatophyta</taxon>
        <taxon>Magnoliopsida</taxon>
        <taxon>eudicotyledons</taxon>
        <taxon>Gunneridae</taxon>
        <taxon>Pentapetalae</taxon>
        <taxon>rosids</taxon>
        <taxon>malvids</taxon>
        <taxon>Brassicales</taxon>
        <taxon>Brassicaceae</taxon>
        <taxon>Brassiceae</taxon>
        <taxon>Brassica</taxon>
    </lineage>
</organism>
<dbReference type="InterPro" id="IPR001005">
    <property type="entry name" value="SANT/Myb"/>
</dbReference>
<feature type="domain" description="Myb-like" evidence="2">
    <location>
        <begin position="48"/>
        <end position="119"/>
    </location>
</feature>
<feature type="region of interest" description="Disordered" evidence="1">
    <location>
        <begin position="33"/>
        <end position="55"/>
    </location>
</feature>
<dbReference type="EnsemblPlants" id="Bo4g191700.1">
    <property type="protein sequence ID" value="Bo4g191700.1"/>
    <property type="gene ID" value="Bo4g191700"/>
</dbReference>
<dbReference type="PANTHER" id="PTHR47150">
    <property type="entry name" value="OS12G0169200 PROTEIN"/>
    <property type="match status" value="1"/>
</dbReference>
<dbReference type="HOGENOM" id="CLU_012390_5_3_1"/>
<evidence type="ECO:0000256" key="1">
    <source>
        <dbReference type="SAM" id="MobiDB-lite"/>
    </source>
</evidence>
<dbReference type="STRING" id="109376.A0A0D3C5V5"/>
<accession>A0A0D3C5V5</accession>
<dbReference type="Pfam" id="PF04827">
    <property type="entry name" value="Plant_tran"/>
    <property type="match status" value="1"/>
</dbReference>
<reference evidence="3 4" key="1">
    <citation type="journal article" date="2014" name="Genome Biol.">
        <title>Transcriptome and methylome profiling reveals relics of genome dominance in the mesopolyploid Brassica oleracea.</title>
        <authorList>
            <person name="Parkin I.A."/>
            <person name="Koh C."/>
            <person name="Tang H."/>
            <person name="Robinson S.J."/>
            <person name="Kagale S."/>
            <person name="Clarke W.E."/>
            <person name="Town C.D."/>
            <person name="Nixon J."/>
            <person name="Krishnakumar V."/>
            <person name="Bidwell S.L."/>
            <person name="Denoeud F."/>
            <person name="Belcram H."/>
            <person name="Links M.G."/>
            <person name="Just J."/>
            <person name="Clarke C."/>
            <person name="Bender T."/>
            <person name="Huebert T."/>
            <person name="Mason A.S."/>
            <person name="Pires J.C."/>
            <person name="Barker G."/>
            <person name="Moore J."/>
            <person name="Walley P.G."/>
            <person name="Manoli S."/>
            <person name="Batley J."/>
            <person name="Edwards D."/>
            <person name="Nelson M.N."/>
            <person name="Wang X."/>
            <person name="Paterson A.H."/>
            <person name="King G."/>
            <person name="Bancroft I."/>
            <person name="Chalhoub B."/>
            <person name="Sharpe A.G."/>
        </authorList>
    </citation>
    <scope>NUCLEOTIDE SEQUENCE</scope>
    <source>
        <strain evidence="3 4">cv. TO1000</strain>
    </source>
</reference>
<feature type="compositionally biased region" description="Polar residues" evidence="1">
    <location>
        <begin position="33"/>
        <end position="46"/>
    </location>
</feature>
<sequence>MEFNPFIEPSNFVELLSSQQSVSLSEAQVPFYGTQSTEPSNFGEDNQASRKERRTWSPGDDVLLISSWLNTSKDAIVGNEQRLNAFWKRIVVYYNASPSVGGCEKREPAHCKNRWQKINDQVCKFCGAYEAANREKTSGQNENDVLKLAHQIFFTNHNKKFTLEHAWKELRSKKRKCGYVSHSASSKATEVDSGDDDEAITRPPGVKAAKARSKKTMSDGKELSEFQTIMNKPLFMKIVDRLSNEMEFFRQKPDGLGRQGLSALQKLLPSIVSKVYNLTKFSKADAVDEYLRLGETTIRSCVEHFVEGIIYLFGDEYLRRPTPADLQRLLDIGEFRGFPGMIGSIDCMHWEWKNCPTAWKGQYSRGPKAALFAKHQEAVRKDVERVFGVLQARFAIVKNPALFWDKAQTGKIMRACIILHNMIVEDERDGYTQFDVSGFQQGEETGSSHVNLDFSSNMPTNLVNMIGVRTRIRDRSMHEQLKADLVEHLWSKFGEDVDNS</sequence>
<name>A0A0D3C5V5_BRAOL</name>
<proteinExistence type="predicted"/>
<dbReference type="Gramene" id="Bo4g191700.1">
    <property type="protein sequence ID" value="Bo4g191700.1"/>
    <property type="gene ID" value="Bo4g191700"/>
</dbReference>
<protein>
    <recommendedName>
        <fullName evidence="2">Myb-like domain-containing protein</fullName>
    </recommendedName>
</protein>